<dbReference type="PANTHER" id="PTHR21666">
    <property type="entry name" value="PEPTIDASE-RELATED"/>
    <property type="match status" value="1"/>
</dbReference>
<evidence type="ECO:0000259" key="1">
    <source>
        <dbReference type="Pfam" id="PF01551"/>
    </source>
</evidence>
<dbReference type="CDD" id="cd12797">
    <property type="entry name" value="M23_peptidase"/>
    <property type="match status" value="1"/>
</dbReference>
<feature type="domain" description="M23ase beta-sheet core" evidence="1">
    <location>
        <begin position="154"/>
        <end position="248"/>
    </location>
</feature>
<comment type="caution">
    <text evidence="2">The sequence shown here is derived from an EMBL/GenBank/DDBJ whole genome shotgun (WGS) entry which is preliminary data.</text>
</comment>
<dbReference type="InterPro" id="IPR050570">
    <property type="entry name" value="Cell_wall_metabolism_enzyme"/>
</dbReference>
<organism evidence="2 3">
    <name type="scientific">SAR86 cluster bacterium</name>
    <dbReference type="NCBI Taxonomy" id="2030880"/>
    <lineage>
        <taxon>Bacteria</taxon>
        <taxon>Pseudomonadati</taxon>
        <taxon>Pseudomonadota</taxon>
        <taxon>Gammaproteobacteria</taxon>
        <taxon>SAR86 cluster</taxon>
    </lineage>
</organism>
<proteinExistence type="predicted"/>
<gene>
    <name evidence="2" type="ORF">DBW92_03280</name>
</gene>
<reference evidence="2 3" key="1">
    <citation type="journal article" date="2018" name="Microbiome">
        <title>Fine metagenomic profile of the Mediterranean stratified and mixed water columns revealed by assembly and recruitment.</title>
        <authorList>
            <person name="Haro-Moreno J.M."/>
            <person name="Lopez-Perez M."/>
            <person name="De La Torre J.R."/>
            <person name="Picazo A."/>
            <person name="Camacho A."/>
            <person name="Rodriguez-Valera F."/>
        </authorList>
    </citation>
    <scope>NUCLEOTIDE SEQUENCE [LARGE SCALE GENOMIC DNA]</scope>
    <source>
        <strain evidence="2">MED-G78</strain>
    </source>
</reference>
<dbReference type="EMBL" id="QOPI01000016">
    <property type="protein sequence ID" value="RCL44443.1"/>
    <property type="molecule type" value="Genomic_DNA"/>
</dbReference>
<name>A0A368C4J8_9GAMM</name>
<dbReference type="GO" id="GO:0004222">
    <property type="term" value="F:metalloendopeptidase activity"/>
    <property type="evidence" value="ECO:0007669"/>
    <property type="project" value="TreeGrafter"/>
</dbReference>
<dbReference type="Proteomes" id="UP000252915">
    <property type="component" value="Unassembled WGS sequence"/>
</dbReference>
<dbReference type="Gene3D" id="2.70.70.10">
    <property type="entry name" value="Glucose Permease (Domain IIA)"/>
    <property type="match status" value="1"/>
</dbReference>
<dbReference type="AlphaFoldDB" id="A0A368C4J8"/>
<dbReference type="PANTHER" id="PTHR21666:SF285">
    <property type="entry name" value="M23 FAMILY METALLOPEPTIDASE"/>
    <property type="match status" value="1"/>
</dbReference>
<dbReference type="Pfam" id="PF01551">
    <property type="entry name" value="Peptidase_M23"/>
    <property type="match status" value="1"/>
</dbReference>
<dbReference type="SUPFAM" id="SSF51261">
    <property type="entry name" value="Duplicated hybrid motif"/>
    <property type="match status" value="1"/>
</dbReference>
<accession>A0A368C4J8</accession>
<evidence type="ECO:0000313" key="2">
    <source>
        <dbReference type="EMBL" id="RCL44443.1"/>
    </source>
</evidence>
<sequence length="268" mass="29971">MINRFVLIVVSFIFLISYKVTANNLQGVSGDVIAVKTNITSSKSLTFKYNASEYQLVGLPYVFKTENRNINNLNIEVQYKNFGESRITITDLSKVDLSKTDRERANSEALLIRKAVNSYDISITPSFNFINPVQGVISSRYGKQRFINDKPRSPHLALDIAANTGAEISAPLKGKIILTGDFFYTGNTIIIDHGFGLISSYSHLDSISVNESQIVQQGDLIGAVGETGRVTGPHLHWTVYLNKERINPEKLLKEDYLKNLFKIAKDTF</sequence>
<dbReference type="InterPro" id="IPR016047">
    <property type="entry name" value="M23ase_b-sheet_dom"/>
</dbReference>
<protein>
    <submittedName>
        <fullName evidence="2">M23 family peptidase</fullName>
    </submittedName>
</protein>
<evidence type="ECO:0000313" key="3">
    <source>
        <dbReference type="Proteomes" id="UP000252915"/>
    </source>
</evidence>
<dbReference type="InterPro" id="IPR011055">
    <property type="entry name" value="Dup_hybrid_motif"/>
</dbReference>